<feature type="signal peptide" evidence="1">
    <location>
        <begin position="1"/>
        <end position="23"/>
    </location>
</feature>
<proteinExistence type="predicted"/>
<gene>
    <name evidence="2" type="ORF">J4050_06465</name>
</gene>
<keyword evidence="1" id="KW-0732">Signal</keyword>
<evidence type="ECO:0008006" key="4">
    <source>
        <dbReference type="Google" id="ProtNLM"/>
    </source>
</evidence>
<reference evidence="2 3" key="1">
    <citation type="submission" date="2021-03" db="EMBL/GenBank/DDBJ databases">
        <title>Winogradskyella sp. nov., isolated from costal sediment.</title>
        <authorList>
            <person name="Gao C."/>
        </authorList>
    </citation>
    <scope>NUCLEOTIDE SEQUENCE [LARGE SCALE GENOMIC DNA]</scope>
    <source>
        <strain evidence="2 3">DF17</strain>
    </source>
</reference>
<feature type="chain" id="PRO_5046857947" description="Dimethylsulfoniopropionate lyase DddY" evidence="1">
    <location>
        <begin position="24"/>
        <end position="420"/>
    </location>
</feature>
<evidence type="ECO:0000313" key="3">
    <source>
        <dbReference type="Proteomes" id="UP000676776"/>
    </source>
</evidence>
<dbReference type="InterPro" id="IPR014710">
    <property type="entry name" value="RmlC-like_jellyroll"/>
</dbReference>
<accession>A0ABS3T3C3</accession>
<evidence type="ECO:0000256" key="1">
    <source>
        <dbReference type="SAM" id="SignalP"/>
    </source>
</evidence>
<name>A0ABS3T3C3_9FLAO</name>
<comment type="caution">
    <text evidence="2">The sequence shown here is derived from an EMBL/GenBank/DDBJ whole genome shotgun (WGS) entry which is preliminary data.</text>
</comment>
<dbReference type="RefSeq" id="WP_208153497.1">
    <property type="nucleotide sequence ID" value="NZ_JAGEVF010000004.1"/>
</dbReference>
<evidence type="ECO:0000313" key="2">
    <source>
        <dbReference type="EMBL" id="MBO3116381.1"/>
    </source>
</evidence>
<dbReference type="Gene3D" id="2.60.120.10">
    <property type="entry name" value="Jelly Rolls"/>
    <property type="match status" value="1"/>
</dbReference>
<dbReference type="EMBL" id="JAGEVF010000004">
    <property type="protein sequence ID" value="MBO3116381.1"/>
    <property type="molecule type" value="Genomic_DNA"/>
</dbReference>
<dbReference type="Proteomes" id="UP000676776">
    <property type="component" value="Unassembled WGS sequence"/>
</dbReference>
<protein>
    <recommendedName>
        <fullName evidence="4">Dimethylsulfoniopropionate lyase DddY</fullName>
    </recommendedName>
</protein>
<keyword evidence="3" id="KW-1185">Reference proteome</keyword>
<organism evidence="2 3">
    <name type="scientific">Winogradskyella pelagia</name>
    <dbReference type="NCBI Taxonomy" id="2819984"/>
    <lineage>
        <taxon>Bacteria</taxon>
        <taxon>Pseudomonadati</taxon>
        <taxon>Bacteroidota</taxon>
        <taxon>Flavobacteriia</taxon>
        <taxon>Flavobacteriales</taxon>
        <taxon>Flavobacteriaceae</taxon>
        <taxon>Winogradskyella</taxon>
    </lineage>
</organism>
<dbReference type="CDD" id="cd20283">
    <property type="entry name" value="cupin_DddY"/>
    <property type="match status" value="1"/>
</dbReference>
<sequence>MTTNTIKTLTTVLMAVLITSTYAQDVPDFINPEDLKNVDCKCLEKKVKYSKNEQRYIDILWEESLKYLEAYAVALTTSPEGSKCINSDEATYETVDGFKKMCVMDRRDMQLLVKHIYQILANPDEAKRCFAAREDVDWIYSPGGELEAKSEVAQWLKRTTFKDFFETKVTDAEVKAYGKTFTDNFYEMVTADAVKTPPNFPYDVSARSLPNLWASVGWFPMYAEESERNKRNFDNVRGGYAYAEILGHWGLLRIDEINGEKVGAEVGMVVQSVNTLYPYHNHAISELYYTMRKPACVNQFKTFAVRENNKHVTTVSESQNERVIQFDASAPNEHAMWASSAYDRDPLVYFHENTIHAFEVDGDCESSPEESALVTVWARSDAHERANDYGTTKLCECADKPNTPAVRGKKIQCQLTKLKY</sequence>